<dbReference type="RefSeq" id="WP_075621296.1">
    <property type="nucleotide sequence ID" value="NZ_CP015607.1"/>
</dbReference>
<gene>
    <name evidence="2" type="ORF">BSA145_00175</name>
    <name evidence="3" type="ORF">BSA145_05115</name>
</gene>
<name>A0A1L6ZD82_BACIA</name>
<evidence type="ECO:0000313" key="4">
    <source>
        <dbReference type="Proteomes" id="UP000185426"/>
    </source>
</evidence>
<protein>
    <recommendedName>
        <fullName evidence="1">DUF1883 domain-containing protein</fullName>
    </recommendedName>
</protein>
<organism evidence="2 4">
    <name type="scientific">Bacillus safensis</name>
    <dbReference type="NCBI Taxonomy" id="561879"/>
    <lineage>
        <taxon>Bacteria</taxon>
        <taxon>Bacillati</taxon>
        <taxon>Bacillota</taxon>
        <taxon>Bacilli</taxon>
        <taxon>Bacillales</taxon>
        <taxon>Bacillaceae</taxon>
        <taxon>Bacillus</taxon>
    </lineage>
</organism>
<dbReference type="Gene3D" id="4.10.1210.10">
    <property type="entry name" value="Atu1913-like"/>
    <property type="match status" value="1"/>
</dbReference>
<dbReference type="AlphaFoldDB" id="A0A1L6ZD82"/>
<dbReference type="InterPro" id="IPR015073">
    <property type="entry name" value="DUF1883"/>
</dbReference>
<proteinExistence type="predicted"/>
<reference evidence="2 4" key="1">
    <citation type="submission" date="2016-05" db="EMBL/GenBank/DDBJ databases">
        <title>Complete Genome and Methylome Analysis of Psychrotrophic Bacterial Isolates from Antarctic Lake Untersee.</title>
        <authorList>
            <person name="Fomenkov A."/>
            <person name="Akimov V.N."/>
            <person name="Vasilyeva L.V."/>
            <person name="Andersen D."/>
            <person name="Vincze T."/>
            <person name="Roberts R.J."/>
        </authorList>
    </citation>
    <scope>NUCLEOTIDE SEQUENCE [LARGE SCALE GENOMIC DNA]</scope>
    <source>
        <strain evidence="2 4">U14-5</strain>
    </source>
</reference>
<evidence type="ECO:0000313" key="3">
    <source>
        <dbReference type="EMBL" id="APT45357.1"/>
    </source>
</evidence>
<dbReference type="EMBL" id="CP015607">
    <property type="protein sequence ID" value="APT45357.1"/>
    <property type="molecule type" value="Genomic_DNA"/>
</dbReference>
<evidence type="ECO:0000313" key="2">
    <source>
        <dbReference type="EMBL" id="APT44478.1"/>
    </source>
</evidence>
<evidence type="ECO:0000259" key="1">
    <source>
        <dbReference type="Pfam" id="PF08980"/>
    </source>
</evidence>
<sequence length="79" mass="9103">MGQIPYADTNDSLSVEVHLKHAADVFLVDSINFQHYKAGRSFKYYGGHYTRTPVRISVQGAGRWYLIVHGGGQYKYRFY</sequence>
<dbReference type="Proteomes" id="UP000185426">
    <property type="component" value="Chromosome"/>
</dbReference>
<accession>A0A1L6ZD82</accession>
<dbReference type="InterPro" id="IPR036488">
    <property type="entry name" value="DUF1883-like_sf"/>
</dbReference>
<feature type="domain" description="DUF1883" evidence="1">
    <location>
        <begin position="12"/>
        <end position="73"/>
    </location>
</feature>
<dbReference type="SUPFAM" id="SSF141099">
    <property type="entry name" value="Atu1913-like"/>
    <property type="match status" value="1"/>
</dbReference>
<dbReference type="EMBL" id="CP015607">
    <property type="protein sequence ID" value="APT44478.1"/>
    <property type="molecule type" value="Genomic_DNA"/>
</dbReference>
<dbReference type="Pfam" id="PF08980">
    <property type="entry name" value="DUF1883"/>
    <property type="match status" value="1"/>
</dbReference>